<accession>A0A8S9IF94</accession>
<evidence type="ECO:0000313" key="12">
    <source>
        <dbReference type="Proteomes" id="UP000712281"/>
    </source>
</evidence>
<dbReference type="AlphaFoldDB" id="A0A8S9IF94"/>
<comment type="function">
    <text evidence="1">Degradation of glucosinolates (glucose residue linked by a thioglucoside bound to an amino acid derivative) to glucose, sulfate and any of the products: thiocyanates, isothiocyanates, nitriles, epithionitriles or oxazolidine-2-thiones.</text>
</comment>
<dbReference type="Proteomes" id="UP000712281">
    <property type="component" value="Unassembled WGS sequence"/>
</dbReference>
<name>A0A8S9IF94_BRACR</name>
<keyword evidence="10" id="KW-0732">Signal</keyword>
<sequence length="282" mass="31557">MVAMVLLQITLTIFTRKMWLYCIKLASMLTDSLSRGRGYCLVNGNLKGGINQAGIDYYNNLINELLSKGIKPFATIFHWDTPQGLEDAYGGFRGAEIVNDFRDYADICFKNFGDRVKHWMTLNEPLTVVQQGYVAGVMAPGRCSKFTNPNCTAGDGAIEPYIVGIKPFATIFHWDTPQGLEDAYGGFRGAEIVNDFRDYADICFKNFGDRVKHWMTLNEPLTVVQQGYVAGVMAPGRCSKFTNPNCTAGDGAIEPYIVDVDDDHLWYYELDHLESLVGPMHD</sequence>
<dbReference type="GO" id="GO:0008422">
    <property type="term" value="F:beta-glucosidase activity"/>
    <property type="evidence" value="ECO:0007669"/>
    <property type="project" value="TreeGrafter"/>
</dbReference>
<proteinExistence type="inferred from homology"/>
<comment type="caution">
    <text evidence="11">The sequence shown here is derived from an EMBL/GenBank/DDBJ whole genome shotgun (WGS) entry which is preliminary data.</text>
</comment>
<evidence type="ECO:0000256" key="2">
    <source>
        <dbReference type="ARBA" id="ARBA00004116"/>
    </source>
</evidence>
<dbReference type="GO" id="GO:0005975">
    <property type="term" value="P:carbohydrate metabolic process"/>
    <property type="evidence" value="ECO:0007669"/>
    <property type="project" value="InterPro"/>
</dbReference>
<comment type="similarity">
    <text evidence="3 9">Belongs to the glycosyl hydrolase 1 family.</text>
</comment>
<evidence type="ECO:0000256" key="6">
    <source>
        <dbReference type="ARBA" id="ARBA00032643"/>
    </source>
</evidence>
<dbReference type="GO" id="GO:0019137">
    <property type="term" value="F:thioglucosidase activity"/>
    <property type="evidence" value="ECO:0007669"/>
    <property type="project" value="UniProtKB-EC"/>
</dbReference>
<reference evidence="11" key="1">
    <citation type="submission" date="2019-12" db="EMBL/GenBank/DDBJ databases">
        <title>Genome sequencing and annotation of Brassica cretica.</title>
        <authorList>
            <person name="Studholme D.J."/>
            <person name="Sarris P.F."/>
        </authorList>
    </citation>
    <scope>NUCLEOTIDE SEQUENCE</scope>
    <source>
        <strain evidence="11">PFS-001/15</strain>
        <tissue evidence="11">Leaf</tissue>
    </source>
</reference>
<comment type="catalytic activity">
    <reaction evidence="8">
        <text>a thioglucoside + H2O = a sugar + a thiol.</text>
        <dbReference type="EC" id="3.2.1.147"/>
    </reaction>
</comment>
<dbReference type="Gene3D" id="3.20.20.80">
    <property type="entry name" value="Glycosidases"/>
    <property type="match status" value="2"/>
</dbReference>
<gene>
    <name evidence="11" type="ORF">F2Q68_00023923</name>
</gene>
<dbReference type="EMBL" id="QGKW02001911">
    <property type="protein sequence ID" value="KAF2567852.1"/>
    <property type="molecule type" value="Genomic_DNA"/>
</dbReference>
<protein>
    <recommendedName>
        <fullName evidence="4">thioglucosidase</fullName>
        <ecNumber evidence="4">3.2.1.147</ecNumber>
    </recommendedName>
    <alternativeName>
        <fullName evidence="6">Sinigrinase</fullName>
    </alternativeName>
    <alternativeName>
        <fullName evidence="7">Thioglucosidase</fullName>
    </alternativeName>
</protein>
<dbReference type="PANTHER" id="PTHR10353:SF311">
    <property type="entry name" value="THIOGLUCOSIDASE"/>
    <property type="match status" value="1"/>
</dbReference>
<dbReference type="SUPFAM" id="SSF51445">
    <property type="entry name" value="(Trans)glycosidases"/>
    <property type="match status" value="2"/>
</dbReference>
<dbReference type="InterPro" id="IPR017853">
    <property type="entry name" value="GH"/>
</dbReference>
<evidence type="ECO:0000256" key="4">
    <source>
        <dbReference type="ARBA" id="ARBA00012250"/>
    </source>
</evidence>
<evidence type="ECO:0000256" key="3">
    <source>
        <dbReference type="ARBA" id="ARBA00010838"/>
    </source>
</evidence>
<keyword evidence="5" id="KW-0926">Vacuole</keyword>
<evidence type="ECO:0000256" key="9">
    <source>
        <dbReference type="RuleBase" id="RU003690"/>
    </source>
</evidence>
<evidence type="ECO:0000256" key="5">
    <source>
        <dbReference type="ARBA" id="ARBA00022554"/>
    </source>
</evidence>
<evidence type="ECO:0000313" key="11">
    <source>
        <dbReference type="EMBL" id="KAF2567852.1"/>
    </source>
</evidence>
<dbReference type="EC" id="3.2.1.147" evidence="4"/>
<evidence type="ECO:0000256" key="1">
    <source>
        <dbReference type="ARBA" id="ARBA00003014"/>
    </source>
</evidence>
<comment type="subcellular location">
    <subcellularLocation>
        <location evidence="2">Vacuole</location>
    </subcellularLocation>
</comment>
<dbReference type="InterPro" id="IPR001360">
    <property type="entry name" value="Glyco_hydro_1"/>
</dbReference>
<organism evidence="11 12">
    <name type="scientific">Brassica cretica</name>
    <name type="common">Mustard</name>
    <dbReference type="NCBI Taxonomy" id="69181"/>
    <lineage>
        <taxon>Eukaryota</taxon>
        <taxon>Viridiplantae</taxon>
        <taxon>Streptophyta</taxon>
        <taxon>Embryophyta</taxon>
        <taxon>Tracheophyta</taxon>
        <taxon>Spermatophyta</taxon>
        <taxon>Magnoliopsida</taxon>
        <taxon>eudicotyledons</taxon>
        <taxon>Gunneridae</taxon>
        <taxon>Pentapetalae</taxon>
        <taxon>rosids</taxon>
        <taxon>malvids</taxon>
        <taxon>Brassicales</taxon>
        <taxon>Brassicaceae</taxon>
        <taxon>Brassiceae</taxon>
        <taxon>Brassica</taxon>
    </lineage>
</organism>
<evidence type="ECO:0000256" key="8">
    <source>
        <dbReference type="ARBA" id="ARBA00034026"/>
    </source>
</evidence>
<evidence type="ECO:0000256" key="7">
    <source>
        <dbReference type="ARBA" id="ARBA00032797"/>
    </source>
</evidence>
<feature type="chain" id="PRO_5035745343" description="thioglucosidase" evidence="10">
    <location>
        <begin position="16"/>
        <end position="282"/>
    </location>
</feature>
<dbReference type="PANTHER" id="PTHR10353">
    <property type="entry name" value="GLYCOSYL HYDROLASE"/>
    <property type="match status" value="1"/>
</dbReference>
<dbReference type="GO" id="GO:0005773">
    <property type="term" value="C:vacuole"/>
    <property type="evidence" value="ECO:0007669"/>
    <property type="project" value="UniProtKB-SubCell"/>
</dbReference>
<feature type="signal peptide" evidence="10">
    <location>
        <begin position="1"/>
        <end position="15"/>
    </location>
</feature>
<evidence type="ECO:0000256" key="10">
    <source>
        <dbReference type="SAM" id="SignalP"/>
    </source>
</evidence>
<dbReference type="Pfam" id="PF00232">
    <property type="entry name" value="Glyco_hydro_1"/>
    <property type="match status" value="2"/>
</dbReference>